<accession>A0A5C5W9V7</accession>
<protein>
    <submittedName>
        <fullName evidence="2">Uncharacterized protein</fullName>
    </submittedName>
</protein>
<feature type="region of interest" description="Disordered" evidence="1">
    <location>
        <begin position="74"/>
        <end position="127"/>
    </location>
</feature>
<evidence type="ECO:0000313" key="2">
    <source>
        <dbReference type="EMBL" id="TWT46975.1"/>
    </source>
</evidence>
<feature type="compositionally biased region" description="Polar residues" evidence="1">
    <location>
        <begin position="12"/>
        <end position="22"/>
    </location>
</feature>
<name>A0A5C5W9V7_9PLAN</name>
<sequence>MVFAISHGARQTGAQDNVSTEKSFSDNEFPGAILVEFPRTSPPRRSGTFIESKEVLGRVLKSVGVAINSHQNWRLGRPFATHLTEERPVTAKNGSEGHSGSDNAHGSARSRSSDQLGPSCPPEKISK</sequence>
<evidence type="ECO:0000313" key="3">
    <source>
        <dbReference type="Proteomes" id="UP000317243"/>
    </source>
</evidence>
<proteinExistence type="predicted"/>
<feature type="region of interest" description="Disordered" evidence="1">
    <location>
        <begin position="1"/>
        <end position="25"/>
    </location>
</feature>
<reference evidence="2 3" key="1">
    <citation type="submission" date="2019-02" db="EMBL/GenBank/DDBJ databases">
        <title>Deep-cultivation of Planctomycetes and their phenomic and genomic characterization uncovers novel biology.</title>
        <authorList>
            <person name="Wiegand S."/>
            <person name="Jogler M."/>
            <person name="Boedeker C."/>
            <person name="Pinto D."/>
            <person name="Vollmers J."/>
            <person name="Rivas-Marin E."/>
            <person name="Kohn T."/>
            <person name="Peeters S.H."/>
            <person name="Heuer A."/>
            <person name="Rast P."/>
            <person name="Oberbeckmann S."/>
            <person name="Bunk B."/>
            <person name="Jeske O."/>
            <person name="Meyerdierks A."/>
            <person name="Storesund J.E."/>
            <person name="Kallscheuer N."/>
            <person name="Luecker S."/>
            <person name="Lage O.M."/>
            <person name="Pohl T."/>
            <person name="Merkel B.J."/>
            <person name="Hornburger P."/>
            <person name="Mueller R.-W."/>
            <person name="Bruemmer F."/>
            <person name="Labrenz M."/>
            <person name="Spormann A.M."/>
            <person name="Op Den Camp H."/>
            <person name="Overmann J."/>
            <person name="Amann R."/>
            <person name="Jetten M.S.M."/>
            <person name="Mascher T."/>
            <person name="Medema M.H."/>
            <person name="Devos D.P."/>
            <person name="Kaster A.-K."/>
            <person name="Ovreas L."/>
            <person name="Rohde M."/>
            <person name="Galperin M.Y."/>
            <person name="Jogler C."/>
        </authorList>
    </citation>
    <scope>NUCLEOTIDE SEQUENCE [LARGE SCALE GENOMIC DNA]</scope>
    <source>
        <strain evidence="2 3">KOR42</strain>
    </source>
</reference>
<keyword evidence="3" id="KW-1185">Reference proteome</keyword>
<dbReference type="AlphaFoldDB" id="A0A5C5W9V7"/>
<dbReference type="Proteomes" id="UP000317243">
    <property type="component" value="Unassembled WGS sequence"/>
</dbReference>
<gene>
    <name evidence="2" type="ORF">KOR42_43190</name>
</gene>
<organism evidence="2 3">
    <name type="scientific">Thalassoglobus neptunius</name>
    <dbReference type="NCBI Taxonomy" id="1938619"/>
    <lineage>
        <taxon>Bacteria</taxon>
        <taxon>Pseudomonadati</taxon>
        <taxon>Planctomycetota</taxon>
        <taxon>Planctomycetia</taxon>
        <taxon>Planctomycetales</taxon>
        <taxon>Planctomycetaceae</taxon>
        <taxon>Thalassoglobus</taxon>
    </lineage>
</organism>
<feature type="compositionally biased region" description="Polar residues" evidence="1">
    <location>
        <begin position="92"/>
        <end position="116"/>
    </location>
</feature>
<dbReference type="EMBL" id="SIHI01000027">
    <property type="protein sequence ID" value="TWT46975.1"/>
    <property type="molecule type" value="Genomic_DNA"/>
</dbReference>
<evidence type="ECO:0000256" key="1">
    <source>
        <dbReference type="SAM" id="MobiDB-lite"/>
    </source>
</evidence>
<comment type="caution">
    <text evidence="2">The sequence shown here is derived from an EMBL/GenBank/DDBJ whole genome shotgun (WGS) entry which is preliminary data.</text>
</comment>